<feature type="compositionally biased region" description="Pro residues" evidence="6">
    <location>
        <begin position="1"/>
        <end position="18"/>
    </location>
</feature>
<dbReference type="PANTHER" id="PTHR24103">
    <property type="entry name" value="E3 UBIQUITIN-PROTEIN LIGASE TRIM"/>
    <property type="match status" value="1"/>
</dbReference>
<dbReference type="AlphaFoldDB" id="A0A8C9S059"/>
<dbReference type="InterPro" id="IPR003877">
    <property type="entry name" value="SPRY_dom"/>
</dbReference>
<evidence type="ECO:0000259" key="7">
    <source>
        <dbReference type="PROSITE" id="PS50119"/>
    </source>
</evidence>
<dbReference type="PROSITE" id="PS00518">
    <property type="entry name" value="ZF_RING_1"/>
    <property type="match status" value="1"/>
</dbReference>
<dbReference type="InterPro" id="IPR001870">
    <property type="entry name" value="B30.2/SPRY"/>
</dbReference>
<dbReference type="SUPFAM" id="SSF57845">
    <property type="entry name" value="B-box zinc-binding domain"/>
    <property type="match status" value="1"/>
</dbReference>
<dbReference type="InterPro" id="IPR013320">
    <property type="entry name" value="ConA-like_dom_sf"/>
</dbReference>
<dbReference type="KEGG" id="sfm:108930238"/>
<dbReference type="Gene3D" id="3.30.160.60">
    <property type="entry name" value="Classic Zinc Finger"/>
    <property type="match status" value="1"/>
</dbReference>
<keyword evidence="1" id="KW-0479">Metal-binding</keyword>
<evidence type="ECO:0000313" key="9">
    <source>
        <dbReference type="Ensembl" id="ENSSFOP00015027303.1"/>
    </source>
</evidence>
<keyword evidence="2 4" id="KW-0863">Zinc-finger</keyword>
<name>A0A8C9S059_SCLFO</name>
<feature type="domain" description="B box-type" evidence="7">
    <location>
        <begin position="96"/>
        <end position="136"/>
    </location>
</feature>
<dbReference type="CDD" id="cd12893">
    <property type="entry name" value="SPRY_PRY_TRIM35"/>
    <property type="match status" value="1"/>
</dbReference>
<dbReference type="SMART" id="SM00336">
    <property type="entry name" value="BBOX"/>
    <property type="match status" value="1"/>
</dbReference>
<dbReference type="Pfam" id="PF13765">
    <property type="entry name" value="PRY"/>
    <property type="match status" value="1"/>
</dbReference>
<protein>
    <submittedName>
        <fullName evidence="9">Tripartite motif-containing protein 35-like</fullName>
    </submittedName>
</protein>
<dbReference type="InterPro" id="IPR003879">
    <property type="entry name" value="Butyrophylin_SPRY"/>
</dbReference>
<evidence type="ECO:0000256" key="4">
    <source>
        <dbReference type="PROSITE-ProRule" id="PRU00024"/>
    </source>
</evidence>
<feature type="domain" description="B30.2/SPRY" evidence="8">
    <location>
        <begin position="283"/>
        <end position="475"/>
    </location>
</feature>
<feature type="region of interest" description="Disordered" evidence="6">
    <location>
        <begin position="1"/>
        <end position="20"/>
    </location>
</feature>
<dbReference type="InterPro" id="IPR017907">
    <property type="entry name" value="Znf_RING_CS"/>
</dbReference>
<evidence type="ECO:0000256" key="5">
    <source>
        <dbReference type="SAM" id="Coils"/>
    </source>
</evidence>
<dbReference type="GeneID" id="108930238"/>
<evidence type="ECO:0000256" key="2">
    <source>
        <dbReference type="ARBA" id="ARBA00022771"/>
    </source>
</evidence>
<keyword evidence="5" id="KW-0175">Coiled coil</keyword>
<dbReference type="FunFam" id="2.60.120.920:FF:000004">
    <property type="entry name" value="Butyrophilin subfamily 1 member A1"/>
    <property type="match status" value="1"/>
</dbReference>
<keyword evidence="10" id="KW-1185">Reference proteome</keyword>
<dbReference type="Pfam" id="PF00643">
    <property type="entry name" value="zf-B_box"/>
    <property type="match status" value="1"/>
</dbReference>
<dbReference type="OrthoDB" id="6105938at2759"/>
<reference evidence="9 10" key="1">
    <citation type="submission" date="2019-04" db="EMBL/GenBank/DDBJ databases">
        <authorList>
            <consortium name="Wellcome Sanger Institute Data Sharing"/>
        </authorList>
    </citation>
    <scope>NUCLEOTIDE SEQUENCE [LARGE SCALE GENOMIC DNA]</scope>
</reference>
<dbReference type="RefSeq" id="XP_018600916.1">
    <property type="nucleotide sequence ID" value="XM_018745400.2"/>
</dbReference>
<evidence type="ECO:0000256" key="6">
    <source>
        <dbReference type="SAM" id="MobiDB-lite"/>
    </source>
</evidence>
<dbReference type="GeneTree" id="ENSGT00970000193390"/>
<dbReference type="InterPro" id="IPR000315">
    <property type="entry name" value="Znf_B-box"/>
</dbReference>
<keyword evidence="3" id="KW-0862">Zinc</keyword>
<organism evidence="9 10">
    <name type="scientific">Scleropages formosus</name>
    <name type="common">Asian bonytongue</name>
    <name type="synonym">Osteoglossum formosum</name>
    <dbReference type="NCBI Taxonomy" id="113540"/>
    <lineage>
        <taxon>Eukaryota</taxon>
        <taxon>Metazoa</taxon>
        <taxon>Chordata</taxon>
        <taxon>Craniata</taxon>
        <taxon>Vertebrata</taxon>
        <taxon>Euteleostomi</taxon>
        <taxon>Actinopterygii</taxon>
        <taxon>Neopterygii</taxon>
        <taxon>Teleostei</taxon>
        <taxon>Osteoglossocephala</taxon>
        <taxon>Osteoglossomorpha</taxon>
        <taxon>Osteoglossiformes</taxon>
        <taxon>Osteoglossidae</taxon>
        <taxon>Scleropages</taxon>
    </lineage>
</organism>
<accession>A0A8C9S059</accession>
<feature type="coiled-coil region" evidence="5">
    <location>
        <begin position="172"/>
        <end position="243"/>
    </location>
</feature>
<dbReference type="Proteomes" id="UP000694397">
    <property type="component" value="Chromosome 1"/>
</dbReference>
<sequence length="478" mass="53712">MEAESSPPPSPVPAPGPSAPHSCPGCQVGEPAVLPCGHSLCADCLQLCQREMGLPGCTVCYGRGVLDDVLHGLLDALFKGQPRRDASVAGSTEGRDPGGLCGRHGEPLALFCEDDEELVCDSCKEEEHKEHQCCPLEEAMQDSKKELRNALKPLREKLQGLSTAKQNFDEMAEHIKHQARQAEKLIKEEFEKLHRFLRNEEASLVAALKEEVQQKSQKMQESIEKATSQVSSLSETIKQIEEDMAADEILFLRNFKTTMQRTKCTPQEPEMETEALVDVPKHLGILKFRIWEKMQGIVQYTPVMLDPNTADVCLFVSDDLTSVRYLEEDQSLPDNPERFSCCECVLGSEVIDSGRHDWDVEVGDNTEWVLGVVKETINRKEWFPPSPERGMWTIGLSGGEYKARTPVATSLVLKKKPQKIRVQVDWDRGRVTFSDVSDNTVLYKFRHRFTEGVFPYFSSTCKRHPLRILPGRISVTAE</sequence>
<evidence type="ECO:0000256" key="3">
    <source>
        <dbReference type="ARBA" id="ARBA00022833"/>
    </source>
</evidence>
<dbReference type="PRINTS" id="PR01407">
    <property type="entry name" value="BUTYPHLNCDUF"/>
</dbReference>
<reference evidence="9" key="2">
    <citation type="submission" date="2025-08" db="UniProtKB">
        <authorList>
            <consortium name="Ensembl"/>
        </authorList>
    </citation>
    <scope>IDENTIFICATION</scope>
</reference>
<dbReference type="Gene3D" id="2.60.120.920">
    <property type="match status" value="1"/>
</dbReference>
<dbReference type="Pfam" id="PF00622">
    <property type="entry name" value="SPRY"/>
    <property type="match status" value="1"/>
</dbReference>
<dbReference type="InterPro" id="IPR043136">
    <property type="entry name" value="B30.2/SPRY_sf"/>
</dbReference>
<dbReference type="SUPFAM" id="SSF49899">
    <property type="entry name" value="Concanavalin A-like lectins/glucanases"/>
    <property type="match status" value="1"/>
</dbReference>
<reference evidence="9" key="3">
    <citation type="submission" date="2025-09" db="UniProtKB">
        <authorList>
            <consortium name="Ensembl"/>
        </authorList>
    </citation>
    <scope>IDENTIFICATION</scope>
</reference>
<evidence type="ECO:0000313" key="10">
    <source>
        <dbReference type="Proteomes" id="UP000694397"/>
    </source>
</evidence>
<gene>
    <name evidence="9" type="primary">LOC108930238</name>
</gene>
<proteinExistence type="predicted"/>
<evidence type="ECO:0000259" key="8">
    <source>
        <dbReference type="PROSITE" id="PS50188"/>
    </source>
</evidence>
<evidence type="ECO:0000256" key="1">
    <source>
        <dbReference type="ARBA" id="ARBA00022723"/>
    </source>
</evidence>
<dbReference type="SMART" id="SM00589">
    <property type="entry name" value="PRY"/>
    <property type="match status" value="1"/>
</dbReference>
<dbReference type="InterPro" id="IPR050143">
    <property type="entry name" value="TRIM/RBCC"/>
</dbReference>
<dbReference type="Ensembl" id="ENSSFOT00015027612.2">
    <property type="protein sequence ID" value="ENSSFOP00015027303.1"/>
    <property type="gene ID" value="ENSSFOG00015017539.2"/>
</dbReference>
<dbReference type="InterPro" id="IPR006574">
    <property type="entry name" value="PRY"/>
</dbReference>
<dbReference type="PROSITE" id="PS50119">
    <property type="entry name" value="ZF_BBOX"/>
    <property type="match status" value="1"/>
</dbReference>
<dbReference type="SMART" id="SM00449">
    <property type="entry name" value="SPRY"/>
    <property type="match status" value="1"/>
</dbReference>
<dbReference type="GO" id="GO:0008270">
    <property type="term" value="F:zinc ion binding"/>
    <property type="evidence" value="ECO:0007669"/>
    <property type="project" value="UniProtKB-KW"/>
</dbReference>
<dbReference type="PROSITE" id="PS50188">
    <property type="entry name" value="B302_SPRY"/>
    <property type="match status" value="1"/>
</dbReference>